<proteinExistence type="predicted"/>
<evidence type="ECO:0000313" key="4">
    <source>
        <dbReference type="Proteomes" id="UP001209878"/>
    </source>
</evidence>
<evidence type="ECO:0000259" key="2">
    <source>
        <dbReference type="Pfam" id="PF20049"/>
    </source>
</evidence>
<organism evidence="3 4">
    <name type="scientific">Ridgeia piscesae</name>
    <name type="common">Tubeworm</name>
    <dbReference type="NCBI Taxonomy" id="27915"/>
    <lineage>
        <taxon>Eukaryota</taxon>
        <taxon>Metazoa</taxon>
        <taxon>Spiralia</taxon>
        <taxon>Lophotrochozoa</taxon>
        <taxon>Annelida</taxon>
        <taxon>Polychaeta</taxon>
        <taxon>Sedentaria</taxon>
        <taxon>Canalipalpata</taxon>
        <taxon>Sabellida</taxon>
        <taxon>Siboglinidae</taxon>
        <taxon>Ridgeia</taxon>
    </lineage>
</organism>
<dbReference type="Proteomes" id="UP001209878">
    <property type="component" value="Unassembled WGS sequence"/>
</dbReference>
<feature type="region of interest" description="Disordered" evidence="1">
    <location>
        <begin position="22"/>
        <end position="73"/>
    </location>
</feature>
<sequence>MGSSGHLGASWRTWTLRMTSLSSHTASTNAGKNRATKHSVNTARTQHQQKQDKDYESQHKEQQPHYNERRATGRDRLIHIPGQYNQQTWMHSRRRQSKVTESKSCIHHVEKIWRAKQIKTNTKLRIFNSNVKAVLLYGSETWRSTQKTLKRIQTFINKCLRRILHLKWTDKISNT</sequence>
<feature type="domain" description="DUF6451" evidence="2">
    <location>
        <begin position="109"/>
        <end position="137"/>
    </location>
</feature>
<keyword evidence="4" id="KW-1185">Reference proteome</keyword>
<gene>
    <name evidence="3" type="ORF">NP493_41g02048</name>
</gene>
<dbReference type="Pfam" id="PF20049">
    <property type="entry name" value="DUF6451"/>
    <property type="match status" value="1"/>
</dbReference>
<dbReference type="EMBL" id="JAODUO010000041">
    <property type="protein sequence ID" value="KAK2191988.1"/>
    <property type="molecule type" value="Genomic_DNA"/>
</dbReference>
<protein>
    <recommendedName>
        <fullName evidence="2">DUF6451 domain-containing protein</fullName>
    </recommendedName>
</protein>
<evidence type="ECO:0000256" key="1">
    <source>
        <dbReference type="SAM" id="MobiDB-lite"/>
    </source>
</evidence>
<accession>A0AAD9PC03</accession>
<feature type="compositionally biased region" description="Basic and acidic residues" evidence="1">
    <location>
        <begin position="49"/>
        <end position="73"/>
    </location>
</feature>
<reference evidence="3" key="1">
    <citation type="journal article" date="2023" name="Mol. Biol. Evol.">
        <title>Third-Generation Sequencing Reveals the Adaptive Role of the Epigenome in Three Deep-Sea Polychaetes.</title>
        <authorList>
            <person name="Perez M."/>
            <person name="Aroh O."/>
            <person name="Sun Y."/>
            <person name="Lan Y."/>
            <person name="Juniper S.K."/>
            <person name="Young C.R."/>
            <person name="Angers B."/>
            <person name="Qian P.Y."/>
        </authorList>
    </citation>
    <scope>NUCLEOTIDE SEQUENCE</scope>
    <source>
        <strain evidence="3">R07B-5</strain>
    </source>
</reference>
<evidence type="ECO:0000313" key="3">
    <source>
        <dbReference type="EMBL" id="KAK2191988.1"/>
    </source>
</evidence>
<feature type="compositionally biased region" description="Polar residues" evidence="1">
    <location>
        <begin position="38"/>
        <end position="48"/>
    </location>
</feature>
<feature type="compositionally biased region" description="Polar residues" evidence="1">
    <location>
        <begin position="22"/>
        <end position="31"/>
    </location>
</feature>
<comment type="caution">
    <text evidence="3">The sequence shown here is derived from an EMBL/GenBank/DDBJ whole genome shotgun (WGS) entry which is preliminary data.</text>
</comment>
<dbReference type="AlphaFoldDB" id="A0AAD9PC03"/>
<dbReference type="InterPro" id="IPR045609">
    <property type="entry name" value="DUF6451"/>
</dbReference>
<name>A0AAD9PC03_RIDPI</name>